<reference evidence="12 13" key="1">
    <citation type="submission" date="2023-03" db="EMBL/GenBank/DDBJ databases">
        <title>Draft genome sequence of Thalassotalea eurytherma JCM 18482T.</title>
        <authorList>
            <person name="Sawabe T."/>
        </authorList>
    </citation>
    <scope>NUCLEOTIDE SEQUENCE [LARGE SCALE GENOMIC DNA]</scope>
    <source>
        <strain evidence="12 13">JCM 18482</strain>
    </source>
</reference>
<evidence type="ECO:0000256" key="3">
    <source>
        <dbReference type="ARBA" id="ARBA00013725"/>
    </source>
</evidence>
<keyword evidence="6 11" id="KW-0548">Nucleotidyltransferase</keyword>
<comment type="subunit">
    <text evidence="11">The RNAP catalytic core consists of 2 alpha, 1 beta, 1 beta' and 1 omega subunit. When a sigma factor is associated with the core the holoenzyme is formed, which can initiate transcription.</text>
</comment>
<dbReference type="PANTHER" id="PTHR34476">
    <property type="entry name" value="DNA-DIRECTED RNA POLYMERASE SUBUNIT OMEGA"/>
    <property type="match status" value="1"/>
</dbReference>
<comment type="catalytic activity">
    <reaction evidence="10 11">
        <text>RNA(n) + a ribonucleoside 5'-triphosphate = RNA(n+1) + diphosphate</text>
        <dbReference type="Rhea" id="RHEA:21248"/>
        <dbReference type="Rhea" id="RHEA-COMP:14527"/>
        <dbReference type="Rhea" id="RHEA-COMP:17342"/>
        <dbReference type="ChEBI" id="CHEBI:33019"/>
        <dbReference type="ChEBI" id="CHEBI:61557"/>
        <dbReference type="ChEBI" id="CHEBI:140395"/>
        <dbReference type="EC" id="2.7.7.6"/>
    </reaction>
</comment>
<dbReference type="EC" id="2.7.7.6" evidence="2 11"/>
<comment type="similarity">
    <text evidence="1 11">Belongs to the RNA polymerase subunit omega family.</text>
</comment>
<evidence type="ECO:0000256" key="2">
    <source>
        <dbReference type="ARBA" id="ARBA00012418"/>
    </source>
</evidence>
<keyword evidence="7 11" id="KW-0804">Transcription</keyword>
<evidence type="ECO:0000256" key="9">
    <source>
        <dbReference type="ARBA" id="ARBA00030998"/>
    </source>
</evidence>
<dbReference type="NCBIfam" id="TIGR00690">
    <property type="entry name" value="rpoZ"/>
    <property type="match status" value="1"/>
</dbReference>
<evidence type="ECO:0000256" key="11">
    <source>
        <dbReference type="HAMAP-Rule" id="MF_00366"/>
    </source>
</evidence>
<dbReference type="SMART" id="SM01409">
    <property type="entry name" value="RNA_pol_Rpb6"/>
    <property type="match status" value="1"/>
</dbReference>
<evidence type="ECO:0000256" key="4">
    <source>
        <dbReference type="ARBA" id="ARBA00022478"/>
    </source>
</evidence>
<sequence>MARVTVEDAVDQVGNRFDLILMASRRARQIATGGKEPLVELENDKPTVLALREIEKGLINNDLMDEADRHQQVEEESAELAAVAAIVGGNS</sequence>
<keyword evidence="4 11" id="KW-0240">DNA-directed RNA polymerase</keyword>
<evidence type="ECO:0000256" key="8">
    <source>
        <dbReference type="ARBA" id="ARBA00029924"/>
    </source>
</evidence>
<dbReference type="InterPro" id="IPR036161">
    <property type="entry name" value="RPB6/omega-like_sf"/>
</dbReference>
<comment type="caution">
    <text evidence="12">The sequence shown here is derived from an EMBL/GenBank/DDBJ whole genome shotgun (WGS) entry which is preliminary data.</text>
</comment>
<dbReference type="GO" id="GO:0000428">
    <property type="term" value="C:DNA-directed RNA polymerase complex"/>
    <property type="evidence" value="ECO:0007669"/>
    <property type="project" value="UniProtKB-KW"/>
</dbReference>
<dbReference type="InterPro" id="IPR006110">
    <property type="entry name" value="Pol_omega/Rpo6/RPB6"/>
</dbReference>
<accession>A0ABQ6GZP0</accession>
<organism evidence="12 13">
    <name type="scientific">Thalassotalea eurytherma</name>
    <dbReference type="NCBI Taxonomy" id="1144278"/>
    <lineage>
        <taxon>Bacteria</taxon>
        <taxon>Pseudomonadati</taxon>
        <taxon>Pseudomonadota</taxon>
        <taxon>Gammaproteobacteria</taxon>
        <taxon>Alteromonadales</taxon>
        <taxon>Colwelliaceae</taxon>
        <taxon>Thalassotalea</taxon>
    </lineage>
</organism>
<keyword evidence="13" id="KW-1185">Reference proteome</keyword>
<dbReference type="Pfam" id="PF01192">
    <property type="entry name" value="RNA_pol_Rpb6"/>
    <property type="match status" value="1"/>
</dbReference>
<keyword evidence="5 11" id="KW-0808">Transferase</keyword>
<evidence type="ECO:0000256" key="6">
    <source>
        <dbReference type="ARBA" id="ARBA00022695"/>
    </source>
</evidence>
<dbReference type="Proteomes" id="UP001157133">
    <property type="component" value="Unassembled WGS sequence"/>
</dbReference>
<dbReference type="EMBL" id="BSSU01000001">
    <property type="protein sequence ID" value="GLX80724.1"/>
    <property type="molecule type" value="Genomic_DNA"/>
</dbReference>
<proteinExistence type="inferred from homology"/>
<dbReference type="RefSeq" id="WP_284206042.1">
    <property type="nucleotide sequence ID" value="NZ_BSSU01000001.1"/>
</dbReference>
<dbReference type="HAMAP" id="MF_00366">
    <property type="entry name" value="RNApol_bact_RpoZ"/>
    <property type="match status" value="1"/>
</dbReference>
<evidence type="ECO:0000256" key="1">
    <source>
        <dbReference type="ARBA" id="ARBA00006711"/>
    </source>
</evidence>
<gene>
    <name evidence="11 12" type="primary">rpoZ</name>
    <name evidence="12" type="ORF">theurythT_01760</name>
</gene>
<name>A0ABQ6GZP0_9GAMM</name>
<dbReference type="SUPFAM" id="SSF63562">
    <property type="entry name" value="RPB6/omega subunit-like"/>
    <property type="match status" value="1"/>
</dbReference>
<evidence type="ECO:0000313" key="12">
    <source>
        <dbReference type="EMBL" id="GLX80724.1"/>
    </source>
</evidence>
<evidence type="ECO:0000256" key="7">
    <source>
        <dbReference type="ARBA" id="ARBA00023163"/>
    </source>
</evidence>
<evidence type="ECO:0000313" key="13">
    <source>
        <dbReference type="Proteomes" id="UP001157133"/>
    </source>
</evidence>
<protein>
    <recommendedName>
        <fullName evidence="3 11">DNA-directed RNA polymerase subunit omega</fullName>
        <shortName evidence="11">RNAP omega subunit</shortName>
        <ecNumber evidence="2 11">2.7.7.6</ecNumber>
    </recommendedName>
    <alternativeName>
        <fullName evidence="9 11">RNA polymerase omega subunit</fullName>
    </alternativeName>
    <alternativeName>
        <fullName evidence="8 11">Transcriptase subunit omega</fullName>
    </alternativeName>
</protein>
<evidence type="ECO:0000256" key="10">
    <source>
        <dbReference type="ARBA" id="ARBA00048552"/>
    </source>
</evidence>
<dbReference type="InterPro" id="IPR003716">
    <property type="entry name" value="DNA-dir_RNA_pol_omega"/>
</dbReference>
<dbReference type="Gene3D" id="3.90.940.10">
    <property type="match status" value="1"/>
</dbReference>
<evidence type="ECO:0000256" key="5">
    <source>
        <dbReference type="ARBA" id="ARBA00022679"/>
    </source>
</evidence>
<comment type="function">
    <text evidence="11">Promotes RNA polymerase assembly. Latches the N- and C-terminal regions of the beta' subunit thereby facilitating its interaction with the beta and alpha subunits.</text>
</comment>
<dbReference type="PANTHER" id="PTHR34476:SF1">
    <property type="entry name" value="DNA-DIRECTED RNA POLYMERASE SUBUNIT OMEGA"/>
    <property type="match status" value="1"/>
</dbReference>